<evidence type="ECO:0000313" key="1">
    <source>
        <dbReference type="EMBL" id="QBI96964.1"/>
    </source>
</evidence>
<dbReference type="KEGG" id="vg:64868212"/>
<organism evidence="1 2">
    <name type="scientific">Mycobacterium phage Veracruz</name>
    <dbReference type="NCBI Taxonomy" id="2530154"/>
    <lineage>
        <taxon>Viruses</taxon>
        <taxon>Duplodnaviria</taxon>
        <taxon>Heunggongvirae</taxon>
        <taxon>Uroviricota</taxon>
        <taxon>Caudoviricetes</taxon>
        <taxon>Veracruzvirus</taxon>
        <taxon>Veracruzvirus veracruz</taxon>
    </lineage>
</organism>
<protein>
    <submittedName>
        <fullName evidence="1">Uncharacterized protein</fullName>
    </submittedName>
</protein>
<reference evidence="1 2" key="1">
    <citation type="submission" date="2019-02" db="EMBL/GenBank/DDBJ databases">
        <authorList>
            <person name="Martinez-Pineda D."/>
            <person name="Wolyniak M.J."/>
            <person name="Kistler A."/>
            <person name="Garlena R.A."/>
            <person name="Russell D.A."/>
            <person name="Pope W.H."/>
            <person name="Jacobs-Sera D."/>
            <person name="Hatfull G.F."/>
        </authorList>
    </citation>
    <scope>NUCLEOTIDE SEQUENCE [LARGE SCALE GENOMIC DNA]</scope>
</reference>
<dbReference type="GeneID" id="64868212"/>
<dbReference type="Proteomes" id="UP000292543">
    <property type="component" value="Segment"/>
</dbReference>
<gene>
    <name evidence="1" type="primary">80</name>
    <name evidence="1" type="ORF">SEA_VERACRUZ_80</name>
</gene>
<proteinExistence type="predicted"/>
<dbReference type="EMBL" id="MK524496">
    <property type="protein sequence ID" value="QBI96964.1"/>
    <property type="molecule type" value="Genomic_DNA"/>
</dbReference>
<dbReference type="RefSeq" id="YP_010060356.1">
    <property type="nucleotide sequence ID" value="NC_054770.1"/>
</dbReference>
<evidence type="ECO:0000313" key="2">
    <source>
        <dbReference type="Proteomes" id="UP000292543"/>
    </source>
</evidence>
<accession>A0A481VSR6</accession>
<name>A0A481VSR6_9CAUD</name>
<sequence>MTLAIEARHYEETRVRLTEDPIVKAMAEELHGVPREHLVHDDGTTPRFEFTLAANREYAKRGGTDGGHIGAIAEAILRLI</sequence>
<keyword evidence="2" id="KW-1185">Reference proteome</keyword>